<proteinExistence type="predicted"/>
<feature type="region of interest" description="Disordered" evidence="1">
    <location>
        <begin position="1"/>
        <end position="48"/>
    </location>
</feature>
<sequence length="83" mass="9031">MTVAHDDRTETDARRDTVTVDGTDTVADAAADTGQHQSEVPSRARSARARHIALKSHRALLESLLALPPTRTIDLADTERRTA</sequence>
<evidence type="ECO:0000256" key="1">
    <source>
        <dbReference type="SAM" id="MobiDB-lite"/>
    </source>
</evidence>
<dbReference type="Proteomes" id="UP000264006">
    <property type="component" value="Chromosome"/>
</dbReference>
<dbReference type="RefSeq" id="WP_164710665.1">
    <property type="nucleotide sequence ID" value="NZ_CP031165.1"/>
</dbReference>
<gene>
    <name evidence="2" type="ORF">DVS28_a3430</name>
</gene>
<dbReference type="KEGG" id="euz:DVS28_a3430"/>
<name>A0A346Y0V8_9ACTN</name>
<evidence type="ECO:0000313" key="3">
    <source>
        <dbReference type="Proteomes" id="UP000264006"/>
    </source>
</evidence>
<accession>A0A346Y0V8</accession>
<feature type="compositionally biased region" description="Low complexity" evidence="1">
    <location>
        <begin position="19"/>
        <end position="33"/>
    </location>
</feature>
<reference evidence="2 3" key="1">
    <citation type="submission" date="2018-09" db="EMBL/GenBank/DDBJ databases">
        <title>Complete genome sequence of Euzebya sp. DY32-46 isolated from seawater of Pacific Ocean.</title>
        <authorList>
            <person name="Xu L."/>
            <person name="Wu Y.-H."/>
            <person name="Xu X.-W."/>
        </authorList>
    </citation>
    <scope>NUCLEOTIDE SEQUENCE [LARGE SCALE GENOMIC DNA]</scope>
    <source>
        <strain evidence="2 3">DY32-46</strain>
    </source>
</reference>
<keyword evidence="3" id="KW-1185">Reference proteome</keyword>
<evidence type="ECO:0000313" key="2">
    <source>
        <dbReference type="EMBL" id="AXV08105.1"/>
    </source>
</evidence>
<protein>
    <submittedName>
        <fullName evidence="2">Uncharacterized protein</fullName>
    </submittedName>
</protein>
<organism evidence="2 3">
    <name type="scientific">Euzebya pacifica</name>
    <dbReference type="NCBI Taxonomy" id="1608957"/>
    <lineage>
        <taxon>Bacteria</taxon>
        <taxon>Bacillati</taxon>
        <taxon>Actinomycetota</taxon>
        <taxon>Nitriliruptoria</taxon>
        <taxon>Euzebyales</taxon>
    </lineage>
</organism>
<dbReference type="AlphaFoldDB" id="A0A346Y0V8"/>
<feature type="compositionally biased region" description="Basic and acidic residues" evidence="1">
    <location>
        <begin position="1"/>
        <end position="18"/>
    </location>
</feature>
<dbReference type="EMBL" id="CP031165">
    <property type="protein sequence ID" value="AXV08105.1"/>
    <property type="molecule type" value="Genomic_DNA"/>
</dbReference>